<feature type="domain" description="OmpA-like" evidence="6">
    <location>
        <begin position="540"/>
        <end position="661"/>
    </location>
</feature>
<dbReference type="AlphaFoldDB" id="A0A1V9F2T0"/>
<evidence type="ECO:0000313" key="7">
    <source>
        <dbReference type="EMBL" id="OQP52611.1"/>
    </source>
</evidence>
<accession>A0A1V9F2T0</accession>
<dbReference type="InterPro" id="IPR036737">
    <property type="entry name" value="OmpA-like_sf"/>
</dbReference>
<dbReference type="PANTHER" id="PTHR30329">
    <property type="entry name" value="STATOR ELEMENT OF FLAGELLAR MOTOR COMPLEX"/>
    <property type="match status" value="1"/>
</dbReference>
<evidence type="ECO:0000256" key="3">
    <source>
        <dbReference type="ARBA" id="ARBA00023237"/>
    </source>
</evidence>
<dbReference type="InterPro" id="IPR011990">
    <property type="entry name" value="TPR-like_helical_dom_sf"/>
</dbReference>
<dbReference type="GO" id="GO:0009279">
    <property type="term" value="C:cell outer membrane"/>
    <property type="evidence" value="ECO:0007669"/>
    <property type="project" value="UniProtKB-SubCell"/>
</dbReference>
<evidence type="ECO:0000256" key="5">
    <source>
        <dbReference type="PROSITE-ProRule" id="PRU00473"/>
    </source>
</evidence>
<dbReference type="PROSITE" id="PS51123">
    <property type="entry name" value="OMPA_2"/>
    <property type="match status" value="1"/>
</dbReference>
<dbReference type="Pfam" id="PF07676">
    <property type="entry name" value="PD40"/>
    <property type="match status" value="2"/>
</dbReference>
<dbReference type="Gene3D" id="2.60.40.1120">
    <property type="entry name" value="Carboxypeptidase-like, regulatory domain"/>
    <property type="match status" value="1"/>
</dbReference>
<dbReference type="Gene3D" id="2.120.10.30">
    <property type="entry name" value="TolB, C-terminal domain"/>
    <property type="match status" value="1"/>
</dbReference>
<dbReference type="PANTHER" id="PTHR30329:SF21">
    <property type="entry name" value="LIPOPROTEIN YIAD-RELATED"/>
    <property type="match status" value="1"/>
</dbReference>
<dbReference type="OrthoDB" id="9809364at2"/>
<evidence type="ECO:0000256" key="1">
    <source>
        <dbReference type="ARBA" id="ARBA00004442"/>
    </source>
</evidence>
<comment type="caution">
    <text evidence="7">The sequence shown here is derived from an EMBL/GenBank/DDBJ whole genome shotgun (WGS) entry which is preliminary data.</text>
</comment>
<name>A0A1V9F2T0_9BACT</name>
<evidence type="ECO:0000259" key="6">
    <source>
        <dbReference type="PROSITE" id="PS51123"/>
    </source>
</evidence>
<dbReference type="SUPFAM" id="SSF103088">
    <property type="entry name" value="OmpA-like"/>
    <property type="match status" value="1"/>
</dbReference>
<dbReference type="PRINTS" id="PR01021">
    <property type="entry name" value="OMPADOMAIN"/>
</dbReference>
<dbReference type="InterPro" id="IPR008969">
    <property type="entry name" value="CarboxyPept-like_regulatory"/>
</dbReference>
<dbReference type="STRING" id="354355.SAMN05660816_05324"/>
<reference evidence="8" key="1">
    <citation type="submission" date="2016-04" db="EMBL/GenBank/DDBJ databases">
        <authorList>
            <person name="Chen L."/>
            <person name="Zhuang W."/>
            <person name="Wang G."/>
        </authorList>
    </citation>
    <scope>NUCLEOTIDE SEQUENCE [LARGE SCALE GENOMIC DNA]</scope>
    <source>
        <strain evidence="8">17621</strain>
    </source>
</reference>
<proteinExistence type="predicted"/>
<evidence type="ECO:0000256" key="2">
    <source>
        <dbReference type="ARBA" id="ARBA00023136"/>
    </source>
</evidence>
<dbReference type="PROSITE" id="PS50005">
    <property type="entry name" value="TPR"/>
    <property type="match status" value="1"/>
</dbReference>
<evidence type="ECO:0000313" key="8">
    <source>
        <dbReference type="Proteomes" id="UP000192610"/>
    </source>
</evidence>
<organism evidence="7 8">
    <name type="scientific">Niastella yeongjuensis</name>
    <dbReference type="NCBI Taxonomy" id="354355"/>
    <lineage>
        <taxon>Bacteria</taxon>
        <taxon>Pseudomonadati</taxon>
        <taxon>Bacteroidota</taxon>
        <taxon>Chitinophagia</taxon>
        <taxon>Chitinophagales</taxon>
        <taxon>Chitinophagaceae</taxon>
        <taxon>Niastella</taxon>
    </lineage>
</organism>
<dbReference type="Gene3D" id="3.30.1330.60">
    <property type="entry name" value="OmpA-like domain"/>
    <property type="match status" value="1"/>
</dbReference>
<keyword evidence="2 5" id="KW-0472">Membrane</keyword>
<dbReference type="InterPro" id="IPR006664">
    <property type="entry name" value="OMP_bac"/>
</dbReference>
<dbReference type="InterPro" id="IPR050330">
    <property type="entry name" value="Bact_OuterMem_StrucFunc"/>
</dbReference>
<dbReference type="SUPFAM" id="SSF49464">
    <property type="entry name" value="Carboxypeptidase regulatory domain-like"/>
    <property type="match status" value="1"/>
</dbReference>
<dbReference type="Pfam" id="PF13620">
    <property type="entry name" value="CarboxypepD_reg"/>
    <property type="match status" value="1"/>
</dbReference>
<dbReference type="SUPFAM" id="SSF48452">
    <property type="entry name" value="TPR-like"/>
    <property type="match status" value="1"/>
</dbReference>
<dbReference type="CDD" id="cd07185">
    <property type="entry name" value="OmpA_C-like"/>
    <property type="match status" value="1"/>
</dbReference>
<dbReference type="Gene3D" id="1.25.40.10">
    <property type="entry name" value="Tetratricopeptide repeat domain"/>
    <property type="match status" value="1"/>
</dbReference>
<feature type="repeat" description="TPR" evidence="4">
    <location>
        <begin position="82"/>
        <end position="115"/>
    </location>
</feature>
<dbReference type="Pfam" id="PF00691">
    <property type="entry name" value="OmpA"/>
    <property type="match status" value="1"/>
</dbReference>
<protein>
    <recommendedName>
        <fullName evidence="6">OmpA-like domain-containing protein</fullName>
    </recommendedName>
</protein>
<dbReference type="Pfam" id="PF14559">
    <property type="entry name" value="TPR_19"/>
    <property type="match status" value="1"/>
</dbReference>
<gene>
    <name evidence="7" type="ORF">A4H97_25140</name>
</gene>
<keyword evidence="8" id="KW-1185">Reference proteome</keyword>
<dbReference type="SMART" id="SM00028">
    <property type="entry name" value="TPR"/>
    <property type="match status" value="3"/>
</dbReference>
<comment type="subcellular location">
    <subcellularLocation>
        <location evidence="1">Cell outer membrane</location>
    </subcellularLocation>
</comment>
<sequence length="661" mass="72201">MLKHIIIISGLVITVQAGHAQIVKNYKRAADKFYKQGDYYSATQYYEKSLAGDKNAQNKYEPYQVEKRPAGSANNKGVNPKVTLLYNLADSYYKLQDYSHAEPYYKEVIDMDATAYPNALYDYAICLRANGKYSQAQQQLEKFLKTKPAADYKSKATLELANCNFIQQQLQQGEGHVKIAKLNNQVNKEGASYAAAWMNAGTLVFTATRSSVDEHNKTTEYNNALYTTAQHSGSFDEAQKLSITGITSTHQGVATFTPDGKKMFFTGWNTLADGKKTFAIYSSENSGSGWSPAVLVQGSVNVEGTDARQPHVTADGKYLLFSSNRPGGQGGFDIWYTPLKEGRPGKAMNIGKEINTKEDDGAPFYFAAGNTLVFASKGRTGMGGFDLFSSTGAFGSGWSEAVNLGYPVNSVKNDSYFVSRGKNLLEDAIISSDRASLCCLELFSLHKSYHQYFSGQIVDCENKTPIPGVTITATNTGGQPVATQTTNAEGYYTLETEIGKEVRLSAGMDKYKNAALASATASSDTINIGQSCLARIPDPFKGQASLVTHDLRFGYNEKEVDPSSYAYMNDMAAYLKANPTVKVEISAHTDGIGSASYNQQLSQARADACVNYLVNAGIDASRLIAKGYGATQPLEKEKDKKGKDIPAAREKNRRVEFKIIK</sequence>
<dbReference type="RefSeq" id="WP_081198085.1">
    <property type="nucleotide sequence ID" value="NZ_FOCZ01000012.1"/>
</dbReference>
<dbReference type="SUPFAM" id="SSF82171">
    <property type="entry name" value="DPP6 N-terminal domain-like"/>
    <property type="match status" value="1"/>
</dbReference>
<keyword evidence="4" id="KW-0802">TPR repeat</keyword>
<dbReference type="Proteomes" id="UP000192610">
    <property type="component" value="Unassembled WGS sequence"/>
</dbReference>
<dbReference type="EMBL" id="LVXG01000008">
    <property type="protein sequence ID" value="OQP52611.1"/>
    <property type="molecule type" value="Genomic_DNA"/>
</dbReference>
<evidence type="ECO:0000256" key="4">
    <source>
        <dbReference type="PROSITE-ProRule" id="PRU00339"/>
    </source>
</evidence>
<dbReference type="InterPro" id="IPR006665">
    <property type="entry name" value="OmpA-like"/>
</dbReference>
<dbReference type="InterPro" id="IPR011659">
    <property type="entry name" value="WD40"/>
</dbReference>
<dbReference type="InterPro" id="IPR019734">
    <property type="entry name" value="TPR_rpt"/>
</dbReference>
<keyword evidence="3" id="KW-0998">Cell outer membrane</keyword>
<dbReference type="InterPro" id="IPR011042">
    <property type="entry name" value="6-blade_b-propeller_TolB-like"/>
</dbReference>